<organism evidence="1 2">
    <name type="scientific">Candidatus Wildermuthbacteria bacterium RIFCSPHIGHO2_01_FULL_49_22b</name>
    <dbReference type="NCBI Taxonomy" id="1802448"/>
    <lineage>
        <taxon>Bacteria</taxon>
        <taxon>Candidatus Wildermuthiibacteriota</taxon>
    </lineage>
</organism>
<dbReference type="Proteomes" id="UP000178065">
    <property type="component" value="Unassembled WGS sequence"/>
</dbReference>
<comment type="caution">
    <text evidence="1">The sequence shown here is derived from an EMBL/GenBank/DDBJ whole genome shotgun (WGS) entry which is preliminary data.</text>
</comment>
<dbReference type="AlphaFoldDB" id="A0A1G2QYZ9"/>
<dbReference type="EMBL" id="MHTT01000010">
    <property type="protein sequence ID" value="OHA65810.1"/>
    <property type="molecule type" value="Genomic_DNA"/>
</dbReference>
<evidence type="ECO:0000313" key="1">
    <source>
        <dbReference type="EMBL" id="OHA65810.1"/>
    </source>
</evidence>
<name>A0A1G2QYZ9_9BACT</name>
<gene>
    <name evidence="1" type="ORF">A2672_02480</name>
</gene>
<reference evidence="1 2" key="1">
    <citation type="journal article" date="2016" name="Nat. Commun.">
        <title>Thousands of microbial genomes shed light on interconnected biogeochemical processes in an aquifer system.</title>
        <authorList>
            <person name="Anantharaman K."/>
            <person name="Brown C.T."/>
            <person name="Hug L.A."/>
            <person name="Sharon I."/>
            <person name="Castelle C.J."/>
            <person name="Probst A.J."/>
            <person name="Thomas B.C."/>
            <person name="Singh A."/>
            <person name="Wilkins M.J."/>
            <person name="Karaoz U."/>
            <person name="Brodie E.L."/>
            <person name="Williams K.H."/>
            <person name="Hubbard S.S."/>
            <person name="Banfield J.F."/>
        </authorList>
    </citation>
    <scope>NUCLEOTIDE SEQUENCE [LARGE SCALE GENOMIC DNA]</scope>
</reference>
<evidence type="ECO:0000313" key="2">
    <source>
        <dbReference type="Proteomes" id="UP000178065"/>
    </source>
</evidence>
<accession>A0A1G2QYZ9</accession>
<proteinExistence type="predicted"/>
<protein>
    <submittedName>
        <fullName evidence="1">Uncharacterized protein</fullName>
    </submittedName>
</protein>
<dbReference type="STRING" id="1802448.A2672_02480"/>
<sequence length="117" mass="13204">MQGICGGILPDFLLIFNCGMKLIISLGNDTLSSKMRCLGYAPEGRGERTGEFKFWRSVSGRRFPRFHVYASQQEKDRALLNLHLDQKAPVYRGVSAHSGEYEGQLVEREVQRILGSL</sequence>